<dbReference type="InterPro" id="IPR033828">
    <property type="entry name" value="GATase1_CTP_Synthase"/>
</dbReference>
<reference evidence="15 16" key="2">
    <citation type="journal article" date="2012" name="Eukaryot. Cell">
        <title>Genome update of Botrytis cinerea strains B05.10 and T4.</title>
        <authorList>
            <person name="Staats M."/>
            <person name="van Kan J.A."/>
        </authorList>
    </citation>
    <scope>NUCLEOTIDE SEQUENCE [LARGE SCALE GENOMIC DNA]</scope>
    <source>
        <strain evidence="15 16">B05.10</strain>
    </source>
</reference>
<organism evidence="15 16">
    <name type="scientific">Botryotinia fuckeliana (strain B05.10)</name>
    <name type="common">Noble rot fungus</name>
    <name type="synonym">Botrytis cinerea</name>
    <dbReference type="NCBI Taxonomy" id="332648"/>
    <lineage>
        <taxon>Eukaryota</taxon>
        <taxon>Fungi</taxon>
        <taxon>Dikarya</taxon>
        <taxon>Ascomycota</taxon>
        <taxon>Pezizomycotina</taxon>
        <taxon>Leotiomycetes</taxon>
        <taxon>Helotiales</taxon>
        <taxon>Sclerotiniaceae</taxon>
        <taxon>Botrytis</taxon>
    </lineage>
</organism>
<dbReference type="InterPro" id="IPR017926">
    <property type="entry name" value="GATASE"/>
</dbReference>
<comment type="catalytic activity">
    <reaction evidence="9 12">
        <text>UTP + L-glutamine + ATP + H2O = CTP + L-glutamate + ADP + phosphate + 2 H(+)</text>
        <dbReference type="Rhea" id="RHEA:26426"/>
        <dbReference type="ChEBI" id="CHEBI:15377"/>
        <dbReference type="ChEBI" id="CHEBI:15378"/>
        <dbReference type="ChEBI" id="CHEBI:29985"/>
        <dbReference type="ChEBI" id="CHEBI:30616"/>
        <dbReference type="ChEBI" id="CHEBI:37563"/>
        <dbReference type="ChEBI" id="CHEBI:43474"/>
        <dbReference type="ChEBI" id="CHEBI:46398"/>
        <dbReference type="ChEBI" id="CHEBI:58359"/>
        <dbReference type="ChEBI" id="CHEBI:456216"/>
        <dbReference type="EC" id="6.3.4.2"/>
    </reaction>
</comment>
<dbReference type="SUPFAM" id="SSF52540">
    <property type="entry name" value="P-loop containing nucleoside triphosphate hydrolases"/>
    <property type="match status" value="1"/>
</dbReference>
<dbReference type="Pfam" id="PF06418">
    <property type="entry name" value="CTP_synth_N"/>
    <property type="match status" value="1"/>
</dbReference>
<dbReference type="UniPathway" id="UPA00159">
    <property type="reaction ID" value="UER00277"/>
</dbReference>
<dbReference type="PANTHER" id="PTHR11550">
    <property type="entry name" value="CTP SYNTHASE"/>
    <property type="match status" value="1"/>
</dbReference>
<keyword evidence="4 12" id="KW-0436">Ligase</keyword>
<evidence type="ECO:0000256" key="4">
    <source>
        <dbReference type="ARBA" id="ARBA00022598"/>
    </source>
</evidence>
<dbReference type="NCBIfam" id="NF003792">
    <property type="entry name" value="PRK05380.1"/>
    <property type="match status" value="1"/>
</dbReference>
<dbReference type="GO" id="GO:0042802">
    <property type="term" value="F:identical protein binding"/>
    <property type="evidence" value="ECO:0007669"/>
    <property type="project" value="TreeGrafter"/>
</dbReference>
<dbReference type="GO" id="GO:0005524">
    <property type="term" value="F:ATP binding"/>
    <property type="evidence" value="ECO:0007669"/>
    <property type="project" value="UniProtKB-KW"/>
</dbReference>
<dbReference type="GO" id="GO:0003883">
    <property type="term" value="F:CTP synthase activity"/>
    <property type="evidence" value="ECO:0007669"/>
    <property type="project" value="UniProtKB-UniRule"/>
</dbReference>
<dbReference type="InterPro" id="IPR004468">
    <property type="entry name" value="CTP_synthase"/>
</dbReference>
<evidence type="ECO:0000256" key="10">
    <source>
        <dbReference type="ARBA" id="ARBA00054275"/>
    </source>
</evidence>
<dbReference type="PANTHER" id="PTHR11550:SF0">
    <property type="entry name" value="CTP SYNTHASE-RELATED"/>
    <property type="match status" value="1"/>
</dbReference>
<dbReference type="AlphaFoldDB" id="A0A384JP02"/>
<dbReference type="EC" id="6.3.4.2" evidence="3 12"/>
<feature type="domain" description="Glutamine amidotransferase" evidence="13">
    <location>
        <begin position="315"/>
        <end position="537"/>
    </location>
</feature>
<proteinExistence type="inferred from homology"/>
<accession>A0A384JP02</accession>
<dbReference type="SMR" id="A0A384JP02"/>
<dbReference type="Proteomes" id="UP000001798">
    <property type="component" value="Chromosome 7"/>
</dbReference>
<sequence>MKYVLVSGGVISGIGKGVIASSTGLLLKTIGLKVTSIKIDPYMNVDAGTMNPLEHGEVFVLDDGGEVDLDLGNYERYLNITLTRENNITTGKVYQHVIERERRGDYLGKTVQVVPHLTDAIQDWIERVARIPVDDTKETPDVCIIELGGTVGDIESAPFIEAMRQLKRRAGKGNFLQIHVSLVPVIQGEQKTKPTQQAIRDVGRAGLVPDLIACRCDVPLEKSTIEKIAMFCQVEGEQVVGVHNVKSTYHVPLLLEQQGLISTLNKILNLDEISMTKAAVEKGQRTWTEWKSLTSQQERSFDDVSIVLVGKYTKLHDSYLSVIKSLEHSAMRCGKKLKLIWVEAEHLEDDAKPTEFHKAWHEVCTADGILVPGGFGDRGTEGMIAAAKWARTNKTPYLGICLGMQIAVIEFARNVCGITSANSVELNANATDKVIIYMPEIDKVNLGGTMRLGLRPTEFQPGSEWSRLRKLYGDKTEVHERHRHRYEVNPEYVDRLHDGGLEFVGKDDKGERMEIVEIKDHPWYVGVQFHPEYLSRVLAPSKSYLGFVAAAAGCLEKITEDCLKAELDNSVNGDLTNGINGVTI</sequence>
<evidence type="ECO:0000256" key="8">
    <source>
        <dbReference type="ARBA" id="ARBA00022975"/>
    </source>
</evidence>
<dbReference type="GO" id="GO:0097268">
    <property type="term" value="C:cytoophidium"/>
    <property type="evidence" value="ECO:0007669"/>
    <property type="project" value="TreeGrafter"/>
</dbReference>
<dbReference type="FunFam" id="3.40.50.300:FF:000207">
    <property type="entry name" value="CTP synthase"/>
    <property type="match status" value="1"/>
</dbReference>
<evidence type="ECO:0000313" key="16">
    <source>
        <dbReference type="Proteomes" id="UP000001798"/>
    </source>
</evidence>
<dbReference type="GO" id="GO:0005737">
    <property type="term" value="C:cytoplasm"/>
    <property type="evidence" value="ECO:0007669"/>
    <property type="project" value="TreeGrafter"/>
</dbReference>
<comment type="function">
    <text evidence="10 12">Catalyzes the ATP-dependent amination of UTP to CTP with either L-glutamine or ammonia as the source of nitrogen.</text>
</comment>
<dbReference type="GO" id="GO:0019856">
    <property type="term" value="P:pyrimidine nucleobase biosynthetic process"/>
    <property type="evidence" value="ECO:0007669"/>
    <property type="project" value="TreeGrafter"/>
</dbReference>
<dbReference type="PROSITE" id="PS51273">
    <property type="entry name" value="GATASE_TYPE_1"/>
    <property type="match status" value="1"/>
</dbReference>
<dbReference type="NCBIfam" id="TIGR00337">
    <property type="entry name" value="PyrG"/>
    <property type="match status" value="1"/>
</dbReference>
<comment type="similarity">
    <text evidence="2 12">Belongs to the CTP synthase family.</text>
</comment>
<feature type="domain" description="CTP synthase N-terminal" evidence="14">
    <location>
        <begin position="2"/>
        <end position="270"/>
    </location>
</feature>
<reference evidence="15 16" key="1">
    <citation type="journal article" date="2011" name="PLoS Genet.">
        <title>Genomic analysis of the necrotrophic fungal pathogens Sclerotinia sclerotiorum and Botrytis cinerea.</title>
        <authorList>
            <person name="Amselem J."/>
            <person name="Cuomo C.A."/>
            <person name="van Kan J.A."/>
            <person name="Viaud M."/>
            <person name="Benito E.P."/>
            <person name="Couloux A."/>
            <person name="Coutinho P.M."/>
            <person name="de Vries R.P."/>
            <person name="Dyer P.S."/>
            <person name="Fillinger S."/>
            <person name="Fournier E."/>
            <person name="Gout L."/>
            <person name="Hahn M."/>
            <person name="Kohn L."/>
            <person name="Lapalu N."/>
            <person name="Plummer K.M."/>
            <person name="Pradier J.M."/>
            <person name="Quevillon E."/>
            <person name="Sharon A."/>
            <person name="Simon A."/>
            <person name="ten Have A."/>
            <person name="Tudzynski B."/>
            <person name="Tudzynski P."/>
            <person name="Wincker P."/>
            <person name="Andrew M."/>
            <person name="Anthouard V."/>
            <person name="Beever R.E."/>
            <person name="Beffa R."/>
            <person name="Benoit I."/>
            <person name="Bouzid O."/>
            <person name="Brault B."/>
            <person name="Chen Z."/>
            <person name="Choquer M."/>
            <person name="Collemare J."/>
            <person name="Cotton P."/>
            <person name="Danchin E.G."/>
            <person name="Da Silva C."/>
            <person name="Gautier A."/>
            <person name="Giraud C."/>
            <person name="Giraud T."/>
            <person name="Gonzalez C."/>
            <person name="Grossetete S."/>
            <person name="Guldener U."/>
            <person name="Henrissat B."/>
            <person name="Howlett B.J."/>
            <person name="Kodira C."/>
            <person name="Kretschmer M."/>
            <person name="Lappartient A."/>
            <person name="Leroch M."/>
            <person name="Levis C."/>
            <person name="Mauceli E."/>
            <person name="Neuveglise C."/>
            <person name="Oeser B."/>
            <person name="Pearson M."/>
            <person name="Poulain J."/>
            <person name="Poussereau N."/>
            <person name="Quesneville H."/>
            <person name="Rascle C."/>
            <person name="Schumacher J."/>
            <person name="Segurens B."/>
            <person name="Sexton A."/>
            <person name="Silva E."/>
            <person name="Sirven C."/>
            <person name="Soanes D.M."/>
            <person name="Talbot N.J."/>
            <person name="Templeton M."/>
            <person name="Yandava C."/>
            <person name="Yarden O."/>
            <person name="Zeng Q."/>
            <person name="Rollins J.A."/>
            <person name="Lebrun M.H."/>
            <person name="Dickman M."/>
        </authorList>
    </citation>
    <scope>NUCLEOTIDE SEQUENCE [LARGE SCALE GENOMIC DNA]</scope>
    <source>
        <strain evidence="15 16">B05.10</strain>
    </source>
</reference>
<evidence type="ECO:0000256" key="3">
    <source>
        <dbReference type="ARBA" id="ARBA00012291"/>
    </source>
</evidence>
<evidence type="ECO:0000256" key="6">
    <source>
        <dbReference type="ARBA" id="ARBA00022840"/>
    </source>
</evidence>
<dbReference type="SUPFAM" id="SSF52317">
    <property type="entry name" value="Class I glutamine amidotransferase-like"/>
    <property type="match status" value="1"/>
</dbReference>
<evidence type="ECO:0000256" key="5">
    <source>
        <dbReference type="ARBA" id="ARBA00022741"/>
    </source>
</evidence>
<dbReference type="CDD" id="cd01746">
    <property type="entry name" value="GATase1_CTP_Synthase"/>
    <property type="match status" value="1"/>
</dbReference>
<keyword evidence="7 12" id="KW-0315">Glutamine amidotransferase</keyword>
<reference evidence="15 16" key="3">
    <citation type="journal article" date="2017" name="Mol. Plant Pathol.">
        <title>A gapless genome sequence of the fungus Botrytis cinerea.</title>
        <authorList>
            <person name="Van Kan J.A."/>
            <person name="Stassen J.H."/>
            <person name="Mosbach A."/>
            <person name="Van Der Lee T.A."/>
            <person name="Faino L."/>
            <person name="Farmer A.D."/>
            <person name="Papasotiriou D.G."/>
            <person name="Zhou S."/>
            <person name="Seidl M.F."/>
            <person name="Cottam E."/>
            <person name="Edel D."/>
            <person name="Hahn M."/>
            <person name="Schwartz D.C."/>
            <person name="Dietrich R.A."/>
            <person name="Widdison S."/>
            <person name="Scalliet G."/>
        </authorList>
    </citation>
    <scope>NUCLEOTIDE SEQUENCE [LARGE SCALE GENOMIC DNA]</scope>
    <source>
        <strain evidence="15 16">B05.10</strain>
    </source>
</reference>
<evidence type="ECO:0000256" key="7">
    <source>
        <dbReference type="ARBA" id="ARBA00022962"/>
    </source>
</evidence>
<dbReference type="OrthoDB" id="1739076at2759"/>
<evidence type="ECO:0000256" key="12">
    <source>
        <dbReference type="RuleBase" id="RU810713"/>
    </source>
</evidence>
<gene>
    <name evidence="15" type="ORF">BCIN_07g05890</name>
</gene>
<comment type="pathway">
    <text evidence="1 12">Pyrimidine metabolism; CTP biosynthesis via de novo pathway; CTP from UDP: step 2/2.</text>
</comment>
<dbReference type="GeneID" id="5430071"/>
<dbReference type="KEGG" id="bfu:BCIN_07g05890"/>
<dbReference type="Pfam" id="PF00117">
    <property type="entry name" value="GATase"/>
    <property type="match status" value="1"/>
</dbReference>
<dbReference type="EMBL" id="CP009811">
    <property type="protein sequence ID" value="ATZ52074.1"/>
    <property type="molecule type" value="Genomic_DNA"/>
</dbReference>
<dbReference type="InterPro" id="IPR027417">
    <property type="entry name" value="P-loop_NTPase"/>
</dbReference>
<keyword evidence="8 12" id="KW-0665">Pyrimidine biosynthesis</keyword>
<evidence type="ECO:0000256" key="11">
    <source>
        <dbReference type="ARBA" id="ARBA00070745"/>
    </source>
</evidence>
<dbReference type="GO" id="GO:0044210">
    <property type="term" value="P:'de novo' CTP biosynthetic process"/>
    <property type="evidence" value="ECO:0007669"/>
    <property type="project" value="UniProtKB-UniRule"/>
</dbReference>
<dbReference type="FunFam" id="3.40.50.880:FF:000005">
    <property type="entry name" value="CTP synthase"/>
    <property type="match status" value="1"/>
</dbReference>
<protein>
    <recommendedName>
        <fullName evidence="11 12">CTP synthase</fullName>
        <ecNumber evidence="3 12">6.3.4.2</ecNumber>
    </recommendedName>
    <alternativeName>
        <fullName evidence="12">UTP--ammonia ligase</fullName>
    </alternativeName>
</protein>
<keyword evidence="6 12" id="KW-0067">ATP-binding</keyword>
<evidence type="ECO:0000259" key="13">
    <source>
        <dbReference type="Pfam" id="PF00117"/>
    </source>
</evidence>
<name>A0A384JP02_BOTFB</name>
<dbReference type="Gene3D" id="3.40.50.880">
    <property type="match status" value="1"/>
</dbReference>
<dbReference type="InterPro" id="IPR017456">
    <property type="entry name" value="CTP_synthase_N"/>
</dbReference>
<dbReference type="RefSeq" id="XP_024549977.1">
    <property type="nucleotide sequence ID" value="XM_024694188.1"/>
</dbReference>
<dbReference type="VEuPathDB" id="FungiDB:Bcin07g05890"/>
<evidence type="ECO:0000256" key="1">
    <source>
        <dbReference type="ARBA" id="ARBA00005171"/>
    </source>
</evidence>
<keyword evidence="5 12" id="KW-0547">Nucleotide-binding</keyword>
<dbReference type="InterPro" id="IPR029062">
    <property type="entry name" value="Class_I_gatase-like"/>
</dbReference>
<keyword evidence="16" id="KW-1185">Reference proteome</keyword>
<dbReference type="CDD" id="cd03113">
    <property type="entry name" value="CTPS_N"/>
    <property type="match status" value="1"/>
</dbReference>
<evidence type="ECO:0000313" key="15">
    <source>
        <dbReference type="EMBL" id="ATZ52074.1"/>
    </source>
</evidence>
<evidence type="ECO:0000259" key="14">
    <source>
        <dbReference type="Pfam" id="PF06418"/>
    </source>
</evidence>
<dbReference type="Gene3D" id="3.40.50.300">
    <property type="entry name" value="P-loop containing nucleotide triphosphate hydrolases"/>
    <property type="match status" value="1"/>
</dbReference>
<evidence type="ECO:0000256" key="9">
    <source>
        <dbReference type="ARBA" id="ARBA00047781"/>
    </source>
</evidence>
<evidence type="ECO:0000256" key="2">
    <source>
        <dbReference type="ARBA" id="ARBA00007533"/>
    </source>
</evidence>